<comment type="caution">
    <text evidence="1">The sequence shown here is derived from an EMBL/GenBank/DDBJ whole genome shotgun (WGS) entry which is preliminary data.</text>
</comment>
<accession>A0A5B3H669</accession>
<evidence type="ECO:0000313" key="1">
    <source>
        <dbReference type="EMBL" id="KAA2381287.1"/>
    </source>
</evidence>
<organism evidence="1 2">
    <name type="scientific">Alistipes onderdonkii</name>
    <dbReference type="NCBI Taxonomy" id="328813"/>
    <lineage>
        <taxon>Bacteria</taxon>
        <taxon>Pseudomonadati</taxon>
        <taxon>Bacteroidota</taxon>
        <taxon>Bacteroidia</taxon>
        <taxon>Bacteroidales</taxon>
        <taxon>Rikenellaceae</taxon>
        <taxon>Alistipes</taxon>
    </lineage>
</organism>
<dbReference type="InterPro" id="IPR024356">
    <property type="entry name" value="DUF3873"/>
</dbReference>
<name>A0A5B3H669_9BACT</name>
<dbReference type="EMBL" id="VVXH01000001">
    <property type="protein sequence ID" value="KAA2381287.1"/>
    <property type="molecule type" value="Genomic_DNA"/>
</dbReference>
<reference evidence="1 2" key="1">
    <citation type="journal article" date="2019" name="Nat. Med.">
        <title>A library of human gut bacterial isolates paired with longitudinal multiomics data enables mechanistic microbiome research.</title>
        <authorList>
            <person name="Poyet M."/>
            <person name="Groussin M."/>
            <person name="Gibbons S.M."/>
            <person name="Avila-Pacheco J."/>
            <person name="Jiang X."/>
            <person name="Kearney S.M."/>
            <person name="Perrotta A.R."/>
            <person name="Berdy B."/>
            <person name="Zhao S."/>
            <person name="Lieberman T.D."/>
            <person name="Swanson P.K."/>
            <person name="Smith M."/>
            <person name="Roesemann S."/>
            <person name="Alexander J.E."/>
            <person name="Rich S.A."/>
            <person name="Livny J."/>
            <person name="Vlamakis H."/>
            <person name="Clish C."/>
            <person name="Bullock K."/>
            <person name="Deik A."/>
            <person name="Scott J."/>
            <person name="Pierce K.A."/>
            <person name="Xavier R.J."/>
            <person name="Alm E.J."/>
        </authorList>
    </citation>
    <scope>NUCLEOTIDE SEQUENCE [LARGE SCALE GENOMIC DNA]</scope>
    <source>
        <strain evidence="1 2">BIOML-A266</strain>
    </source>
</reference>
<dbReference type="AlphaFoldDB" id="A0A5B3H669"/>
<dbReference type="RefSeq" id="WP_130064504.1">
    <property type="nucleotide sequence ID" value="NZ_JADMQE010000005.1"/>
</dbReference>
<dbReference type="Pfam" id="PF12989">
    <property type="entry name" value="DUF3873"/>
    <property type="match status" value="1"/>
</dbReference>
<protein>
    <submittedName>
        <fullName evidence="1">DUF3873 domain-containing protein</fullName>
    </submittedName>
</protein>
<gene>
    <name evidence="1" type="ORF">F2Y10_02040</name>
</gene>
<sequence>MANSINVNGCSVCQPGRENYTSFTAKIGRKSVKRWQYDYRTESGELFSYVGASLDSCRAKRDLWLSQKQ</sequence>
<evidence type="ECO:0000313" key="2">
    <source>
        <dbReference type="Proteomes" id="UP000322940"/>
    </source>
</evidence>
<proteinExistence type="predicted"/>
<dbReference type="Proteomes" id="UP000322940">
    <property type="component" value="Unassembled WGS sequence"/>
</dbReference>